<evidence type="ECO:0000313" key="1">
    <source>
        <dbReference type="EMBL" id="MDP9729566.1"/>
    </source>
</evidence>
<accession>A0ABT9LZ71</accession>
<name>A0ABT9LZ71_9BACL</name>
<gene>
    <name evidence="1" type="ORF">J2S04_002540</name>
</gene>
<reference evidence="1 2" key="1">
    <citation type="submission" date="2023-07" db="EMBL/GenBank/DDBJ databases">
        <title>Genomic Encyclopedia of Type Strains, Phase IV (KMG-IV): sequencing the most valuable type-strain genomes for metagenomic binning, comparative biology and taxonomic classification.</title>
        <authorList>
            <person name="Goeker M."/>
        </authorList>
    </citation>
    <scope>NUCLEOTIDE SEQUENCE [LARGE SCALE GENOMIC DNA]</scope>
    <source>
        <strain evidence="1 2">DSM 25924</strain>
    </source>
</reference>
<evidence type="ECO:0000313" key="2">
    <source>
        <dbReference type="Proteomes" id="UP001229209"/>
    </source>
</evidence>
<keyword evidence="2" id="KW-1185">Reference proteome</keyword>
<sequence>MMILINNYLSNKIVNIIYKNVYVSEYNMVSLARL</sequence>
<dbReference type="EMBL" id="JAURUO010000017">
    <property type="protein sequence ID" value="MDP9729566.1"/>
    <property type="molecule type" value="Genomic_DNA"/>
</dbReference>
<proteinExistence type="predicted"/>
<comment type="caution">
    <text evidence="1">The sequence shown here is derived from an EMBL/GenBank/DDBJ whole genome shotgun (WGS) entry which is preliminary data.</text>
</comment>
<dbReference type="Proteomes" id="UP001229209">
    <property type="component" value="Unassembled WGS sequence"/>
</dbReference>
<organism evidence="1 2">
    <name type="scientific">Alicyclobacillus tolerans</name>
    <dbReference type="NCBI Taxonomy" id="90970"/>
    <lineage>
        <taxon>Bacteria</taxon>
        <taxon>Bacillati</taxon>
        <taxon>Bacillota</taxon>
        <taxon>Bacilli</taxon>
        <taxon>Bacillales</taxon>
        <taxon>Alicyclobacillaceae</taxon>
        <taxon>Alicyclobacillus</taxon>
    </lineage>
</organism>
<protein>
    <submittedName>
        <fullName evidence="1">Uncharacterized protein</fullName>
    </submittedName>
</protein>